<protein>
    <submittedName>
        <fullName evidence="2">Uncharacterized protein</fullName>
    </submittedName>
</protein>
<keyword evidence="1" id="KW-0812">Transmembrane</keyword>
<gene>
    <name evidence="2" type="ORF">L249_0316</name>
</gene>
<evidence type="ECO:0000256" key="1">
    <source>
        <dbReference type="SAM" id="Phobius"/>
    </source>
</evidence>
<feature type="transmembrane region" description="Helical" evidence="1">
    <location>
        <begin position="143"/>
        <end position="161"/>
    </location>
</feature>
<feature type="transmembrane region" description="Helical" evidence="1">
    <location>
        <begin position="109"/>
        <end position="131"/>
    </location>
</feature>
<dbReference type="AlphaFoldDB" id="A0A367LDY3"/>
<accession>A0A367LDY3</accession>
<feature type="transmembrane region" description="Helical" evidence="1">
    <location>
        <begin position="181"/>
        <end position="198"/>
    </location>
</feature>
<proteinExistence type="predicted"/>
<organism evidence="2 3">
    <name type="scientific">Ophiocordyceps polyrhachis-furcata BCC 54312</name>
    <dbReference type="NCBI Taxonomy" id="1330021"/>
    <lineage>
        <taxon>Eukaryota</taxon>
        <taxon>Fungi</taxon>
        <taxon>Dikarya</taxon>
        <taxon>Ascomycota</taxon>
        <taxon>Pezizomycotina</taxon>
        <taxon>Sordariomycetes</taxon>
        <taxon>Hypocreomycetidae</taxon>
        <taxon>Hypocreales</taxon>
        <taxon>Ophiocordycipitaceae</taxon>
        <taxon>Ophiocordyceps</taxon>
    </lineage>
</organism>
<name>A0A367LDY3_9HYPO</name>
<sequence length="203" mass="24158">MVGTASYKDQEIAWVLQQVIDKTVGHVVMQGFEHLFGRPLSMQQIRYLRNKYGRDPRFNCSKANINIRRFQITGEPRVVSLRLYIPALCPSLSLFPFPLFIILDRYLFPLHLLTILHLLLFHLFTILDRYLFLLHLLPILDRYLFPLHPFTILDPYLFLLLHLLPIPDRYLFPLHPLTIPYPYLFLFPLFTIPCHVLFPSHHR</sequence>
<dbReference type="OrthoDB" id="4736382at2759"/>
<feature type="transmembrane region" description="Helical" evidence="1">
    <location>
        <begin position="83"/>
        <end position="103"/>
    </location>
</feature>
<evidence type="ECO:0000313" key="2">
    <source>
        <dbReference type="EMBL" id="RCI12621.1"/>
    </source>
</evidence>
<dbReference type="STRING" id="1330021.A0A367LDY3"/>
<dbReference type="Proteomes" id="UP000253664">
    <property type="component" value="Unassembled WGS sequence"/>
</dbReference>
<keyword evidence="1" id="KW-0472">Membrane</keyword>
<reference evidence="2 3" key="1">
    <citation type="journal article" date="2015" name="BMC Genomics">
        <title>Insights from the genome of Ophiocordyceps polyrhachis-furcata to pathogenicity and host specificity in insect fungi.</title>
        <authorList>
            <person name="Wichadakul D."/>
            <person name="Kobmoo N."/>
            <person name="Ingsriswang S."/>
            <person name="Tangphatsornruang S."/>
            <person name="Chantasingh D."/>
            <person name="Luangsa-ard J.J."/>
            <person name="Eurwilaichitr L."/>
        </authorList>
    </citation>
    <scope>NUCLEOTIDE SEQUENCE [LARGE SCALE GENOMIC DNA]</scope>
    <source>
        <strain evidence="2 3">BCC 54312</strain>
    </source>
</reference>
<dbReference type="EMBL" id="LKCN02000007">
    <property type="protein sequence ID" value="RCI12621.1"/>
    <property type="molecule type" value="Genomic_DNA"/>
</dbReference>
<keyword evidence="1" id="KW-1133">Transmembrane helix</keyword>
<comment type="caution">
    <text evidence="2">The sequence shown here is derived from an EMBL/GenBank/DDBJ whole genome shotgun (WGS) entry which is preliminary data.</text>
</comment>
<evidence type="ECO:0000313" key="3">
    <source>
        <dbReference type="Proteomes" id="UP000253664"/>
    </source>
</evidence>
<keyword evidence="3" id="KW-1185">Reference proteome</keyword>